<proteinExistence type="inferred from homology"/>
<dbReference type="Proteomes" id="UP001586593">
    <property type="component" value="Unassembled WGS sequence"/>
</dbReference>
<keyword evidence="6" id="KW-0406">Ion transport</keyword>
<comment type="similarity">
    <text evidence="2">Belongs to the ATPase g subunit family.</text>
</comment>
<evidence type="ECO:0000256" key="8">
    <source>
        <dbReference type="ARBA" id="ARBA00023136"/>
    </source>
</evidence>
<evidence type="ECO:0000256" key="9">
    <source>
        <dbReference type="ARBA" id="ARBA00023310"/>
    </source>
</evidence>
<keyword evidence="9" id="KW-0066">ATP synthesis</keyword>
<dbReference type="PANTHER" id="PTHR12386">
    <property type="entry name" value="ATP SYNTHASE SUBUNIT"/>
    <property type="match status" value="1"/>
</dbReference>
<keyword evidence="11" id="KW-1185">Reference proteome</keyword>
<sequence length="212" mass="21914">MSPSVVAAARPLVMRRSALQIGRRLQSTASPSSSASSAASSAASSTQAAASSAASKAAQGLSRVTSSAGPAIVNAAKGITGALSRVGGRTGRLIAFVERQTPLVIYYSKVGLEVAKIVFKGQNMTPPPLTTFQSYFQNLVKQLKNPATLFQRAAAGQKSPSSALQAVRGISRAQLVTGAVVLAECLGFFTVGEMIGRFKLIGYHGENPTAHH</sequence>
<name>A0ABR3XH78_9PEZI</name>
<evidence type="ECO:0000256" key="1">
    <source>
        <dbReference type="ARBA" id="ARBA00004325"/>
    </source>
</evidence>
<evidence type="ECO:0000256" key="3">
    <source>
        <dbReference type="ARBA" id="ARBA00022448"/>
    </source>
</evidence>
<reference evidence="10 11" key="1">
    <citation type="journal article" date="2024" name="Commun. Biol.">
        <title>Comparative genomic analysis of thermophilic fungi reveals convergent evolutionary adaptations and gene losses.</title>
        <authorList>
            <person name="Steindorff A.S."/>
            <person name="Aguilar-Pontes M.V."/>
            <person name="Robinson A.J."/>
            <person name="Andreopoulos B."/>
            <person name="LaButti K."/>
            <person name="Kuo A."/>
            <person name="Mondo S."/>
            <person name="Riley R."/>
            <person name="Otillar R."/>
            <person name="Haridas S."/>
            <person name="Lipzen A."/>
            <person name="Grimwood J."/>
            <person name="Schmutz J."/>
            <person name="Clum A."/>
            <person name="Reid I.D."/>
            <person name="Moisan M.C."/>
            <person name="Butler G."/>
            <person name="Nguyen T.T.M."/>
            <person name="Dewar K."/>
            <person name="Conant G."/>
            <person name="Drula E."/>
            <person name="Henrissat B."/>
            <person name="Hansel C."/>
            <person name="Singer S."/>
            <person name="Hutchinson M.I."/>
            <person name="de Vries R.P."/>
            <person name="Natvig D.O."/>
            <person name="Powell A.J."/>
            <person name="Tsang A."/>
            <person name="Grigoriev I.V."/>
        </authorList>
    </citation>
    <scope>NUCLEOTIDE SEQUENCE [LARGE SCALE GENOMIC DNA]</scope>
    <source>
        <strain evidence="10 11">ATCC 24622</strain>
    </source>
</reference>
<evidence type="ECO:0000256" key="7">
    <source>
        <dbReference type="ARBA" id="ARBA00023128"/>
    </source>
</evidence>
<evidence type="ECO:0000256" key="4">
    <source>
        <dbReference type="ARBA" id="ARBA00022547"/>
    </source>
</evidence>
<evidence type="ECO:0000256" key="5">
    <source>
        <dbReference type="ARBA" id="ARBA00022781"/>
    </source>
</evidence>
<protein>
    <submittedName>
        <fullName evidence="10">Uncharacterized protein</fullName>
    </submittedName>
</protein>
<dbReference type="EMBL" id="JAZHXJ010000093">
    <property type="protein sequence ID" value="KAL1875319.1"/>
    <property type="molecule type" value="Genomic_DNA"/>
</dbReference>
<evidence type="ECO:0000313" key="10">
    <source>
        <dbReference type="EMBL" id="KAL1875319.1"/>
    </source>
</evidence>
<dbReference type="InterPro" id="IPR006808">
    <property type="entry name" value="ATP_synth_F0_gsu_mt"/>
</dbReference>
<dbReference type="Pfam" id="PF04718">
    <property type="entry name" value="ATP-synt_G"/>
    <property type="match status" value="1"/>
</dbReference>
<keyword evidence="3" id="KW-0813">Transport</keyword>
<evidence type="ECO:0000256" key="2">
    <source>
        <dbReference type="ARBA" id="ARBA00005699"/>
    </source>
</evidence>
<organism evidence="10 11">
    <name type="scientific">Phialemonium thermophilum</name>
    <dbReference type="NCBI Taxonomy" id="223376"/>
    <lineage>
        <taxon>Eukaryota</taxon>
        <taxon>Fungi</taxon>
        <taxon>Dikarya</taxon>
        <taxon>Ascomycota</taxon>
        <taxon>Pezizomycotina</taxon>
        <taxon>Sordariomycetes</taxon>
        <taxon>Sordariomycetidae</taxon>
        <taxon>Cephalothecales</taxon>
        <taxon>Cephalothecaceae</taxon>
        <taxon>Phialemonium</taxon>
    </lineage>
</organism>
<keyword evidence="4" id="KW-0138">CF(0)</keyword>
<comment type="subcellular location">
    <subcellularLocation>
        <location evidence="1">Mitochondrion membrane</location>
    </subcellularLocation>
</comment>
<gene>
    <name evidence="10" type="ORF">VTK73DRAFT_10156</name>
</gene>
<evidence type="ECO:0000256" key="6">
    <source>
        <dbReference type="ARBA" id="ARBA00023065"/>
    </source>
</evidence>
<accession>A0ABR3XH78</accession>
<keyword evidence="5" id="KW-0375">Hydrogen ion transport</keyword>
<evidence type="ECO:0000313" key="11">
    <source>
        <dbReference type="Proteomes" id="UP001586593"/>
    </source>
</evidence>
<keyword evidence="8" id="KW-0472">Membrane</keyword>
<comment type="caution">
    <text evidence="10">The sequence shown here is derived from an EMBL/GenBank/DDBJ whole genome shotgun (WGS) entry which is preliminary data.</text>
</comment>
<keyword evidence="7" id="KW-0496">Mitochondrion</keyword>